<proteinExistence type="predicted"/>
<evidence type="ECO:0000313" key="2">
    <source>
        <dbReference type="EnsemblPlants" id="ONIVA01G19400.1"/>
    </source>
</evidence>
<organism evidence="2">
    <name type="scientific">Oryza nivara</name>
    <name type="common">Indian wild rice</name>
    <name type="synonym">Oryza sativa f. spontanea</name>
    <dbReference type="NCBI Taxonomy" id="4536"/>
    <lineage>
        <taxon>Eukaryota</taxon>
        <taxon>Viridiplantae</taxon>
        <taxon>Streptophyta</taxon>
        <taxon>Embryophyta</taxon>
        <taxon>Tracheophyta</taxon>
        <taxon>Spermatophyta</taxon>
        <taxon>Magnoliopsida</taxon>
        <taxon>Liliopsida</taxon>
        <taxon>Poales</taxon>
        <taxon>Poaceae</taxon>
        <taxon>BOP clade</taxon>
        <taxon>Oryzoideae</taxon>
        <taxon>Oryzeae</taxon>
        <taxon>Oryzinae</taxon>
        <taxon>Oryza</taxon>
    </lineage>
</organism>
<evidence type="ECO:0000313" key="3">
    <source>
        <dbReference type="Proteomes" id="UP000006591"/>
    </source>
</evidence>
<reference evidence="2" key="2">
    <citation type="submission" date="2018-04" db="EMBL/GenBank/DDBJ databases">
        <title>OnivRS2 (Oryza nivara Reference Sequence Version 2).</title>
        <authorList>
            <person name="Zhang J."/>
            <person name="Kudrna D."/>
            <person name="Lee S."/>
            <person name="Talag J."/>
            <person name="Rajasekar S."/>
            <person name="Welchert J."/>
            <person name="Hsing Y.-I."/>
            <person name="Wing R.A."/>
        </authorList>
    </citation>
    <scope>NUCLEOTIDE SEQUENCE [LARGE SCALE GENOMIC DNA]</scope>
</reference>
<name>A0A0E0FM67_ORYNI</name>
<dbReference type="Gramene" id="ONIVA01G19400.1">
    <property type="protein sequence ID" value="ONIVA01G19400.1"/>
    <property type="gene ID" value="ONIVA01G19400"/>
</dbReference>
<feature type="region of interest" description="Disordered" evidence="1">
    <location>
        <begin position="1"/>
        <end position="32"/>
    </location>
</feature>
<dbReference type="EnsemblPlants" id="ONIVA01G19400.1">
    <property type="protein sequence ID" value="ONIVA01G19400.1"/>
    <property type="gene ID" value="ONIVA01G19400"/>
</dbReference>
<protein>
    <submittedName>
        <fullName evidence="2">Uncharacterized protein</fullName>
    </submittedName>
</protein>
<feature type="compositionally biased region" description="Polar residues" evidence="1">
    <location>
        <begin position="1"/>
        <end position="15"/>
    </location>
</feature>
<reference evidence="2" key="1">
    <citation type="submission" date="2015-04" db="UniProtKB">
        <authorList>
            <consortium name="EnsemblPlants"/>
        </authorList>
    </citation>
    <scope>IDENTIFICATION</scope>
    <source>
        <strain evidence="2">SL10</strain>
    </source>
</reference>
<dbReference type="AlphaFoldDB" id="A0A0E0FM67"/>
<accession>A0A0E0FM67</accession>
<sequence>MVTMAVASNAQHGTSSPPPDGSINETMTHHCSPSPAVATSGVGIDLTIAETSSALQAALSPLAGYIDSTPVLQHSMPPHPKLLQPDPSMASHLSTRMVMKAAYCARQAQATTTKPCHTVGFTAFLP</sequence>
<evidence type="ECO:0000256" key="1">
    <source>
        <dbReference type="SAM" id="MobiDB-lite"/>
    </source>
</evidence>
<dbReference type="Proteomes" id="UP000006591">
    <property type="component" value="Chromosome 1"/>
</dbReference>
<dbReference type="HOGENOM" id="CLU_1985159_0_0_1"/>
<keyword evidence="3" id="KW-1185">Reference proteome</keyword>